<dbReference type="AlphaFoldDB" id="A0A518RH67"/>
<dbReference type="RefSeq" id="WP_145847721.1">
    <property type="nucleotide sequence ID" value="NZ_CP042239.1"/>
</dbReference>
<gene>
    <name evidence="1" type="ORF">FPZ54_12700</name>
</gene>
<dbReference type="OrthoDB" id="7581072at2"/>
<evidence type="ECO:0000313" key="1">
    <source>
        <dbReference type="EMBL" id="QDX26782.1"/>
    </source>
</evidence>
<keyword evidence="2" id="KW-1185">Reference proteome</keyword>
<sequence length="74" mass="7770">MDLSFRFDRDVAVTAIPVPLAVLLAGAAVRQSAGPTARLQTRLDRSAPVSGLLAPAHGAFNLAMEGALTRWKGQ</sequence>
<organism evidence="1 2">
    <name type="scientific">Sphingomonas suaedae</name>
    <dbReference type="NCBI Taxonomy" id="2599297"/>
    <lineage>
        <taxon>Bacteria</taxon>
        <taxon>Pseudomonadati</taxon>
        <taxon>Pseudomonadota</taxon>
        <taxon>Alphaproteobacteria</taxon>
        <taxon>Sphingomonadales</taxon>
        <taxon>Sphingomonadaceae</taxon>
        <taxon>Sphingomonas</taxon>
    </lineage>
</organism>
<dbReference type="KEGG" id="ssua:FPZ54_12700"/>
<name>A0A518RH67_9SPHN</name>
<dbReference type="Proteomes" id="UP000318055">
    <property type="component" value="Chromosome"/>
</dbReference>
<reference evidence="1 2" key="1">
    <citation type="submission" date="2019-07" db="EMBL/GenBank/DDBJ databases">
        <title>Sphingomonas alkalisoli sp. nov., isolated from rhizosphere soil of Suaedae salsa.</title>
        <authorList>
            <person name="Zhang H."/>
            <person name="Xu L."/>
            <person name="Zhang J.-X."/>
            <person name="Sun J.-Q."/>
        </authorList>
    </citation>
    <scope>NUCLEOTIDE SEQUENCE [LARGE SCALE GENOMIC DNA]</scope>
    <source>
        <strain evidence="1 2">XS-10</strain>
    </source>
</reference>
<accession>A0A518RH67</accession>
<evidence type="ECO:0000313" key="2">
    <source>
        <dbReference type="Proteomes" id="UP000318055"/>
    </source>
</evidence>
<proteinExistence type="predicted"/>
<dbReference type="EMBL" id="CP042239">
    <property type="protein sequence ID" value="QDX26782.1"/>
    <property type="molecule type" value="Genomic_DNA"/>
</dbReference>
<protein>
    <submittedName>
        <fullName evidence="1">Uncharacterized protein</fullName>
    </submittedName>
</protein>